<feature type="domain" description="Response regulatory" evidence="7">
    <location>
        <begin position="6"/>
        <end position="120"/>
    </location>
</feature>
<dbReference type="GO" id="GO:0000160">
    <property type="term" value="P:phosphorelay signal transduction system"/>
    <property type="evidence" value="ECO:0007669"/>
    <property type="project" value="UniProtKB-KW"/>
</dbReference>
<dbReference type="PANTHER" id="PTHR44591:SF3">
    <property type="entry name" value="RESPONSE REGULATORY DOMAIN-CONTAINING PROTEIN"/>
    <property type="match status" value="1"/>
</dbReference>
<dbReference type="Proteomes" id="UP000885779">
    <property type="component" value="Unassembled WGS sequence"/>
</dbReference>
<reference evidence="8" key="1">
    <citation type="journal article" date="2020" name="mSystems">
        <title>Genome- and Community-Level Interaction Insights into Carbon Utilization and Element Cycling Functions of Hydrothermarchaeota in Hydrothermal Sediment.</title>
        <authorList>
            <person name="Zhou Z."/>
            <person name="Liu Y."/>
            <person name="Xu W."/>
            <person name="Pan J."/>
            <person name="Luo Z.H."/>
            <person name="Li M."/>
        </authorList>
    </citation>
    <scope>NUCLEOTIDE SEQUENCE [LARGE SCALE GENOMIC DNA]</scope>
    <source>
        <strain evidence="8">HyVt-577</strain>
    </source>
</reference>
<dbReference type="InterPro" id="IPR050595">
    <property type="entry name" value="Bact_response_regulator"/>
</dbReference>
<keyword evidence="1 5" id="KW-0597">Phosphoprotein</keyword>
<keyword evidence="6" id="KW-0472">Membrane</keyword>
<name>A0A7V4TYD5_CALAY</name>
<comment type="caution">
    <text evidence="8">The sequence shown here is derived from an EMBL/GenBank/DDBJ whole genome shotgun (WGS) entry which is preliminary data.</text>
</comment>
<gene>
    <name evidence="8" type="ORF">ENK44_03115</name>
</gene>
<dbReference type="SUPFAM" id="SSF52172">
    <property type="entry name" value="CheY-like"/>
    <property type="match status" value="1"/>
</dbReference>
<evidence type="ECO:0000256" key="1">
    <source>
        <dbReference type="ARBA" id="ARBA00022553"/>
    </source>
</evidence>
<evidence type="ECO:0000313" key="8">
    <source>
        <dbReference type="EMBL" id="HGY54670.1"/>
    </source>
</evidence>
<accession>A0A7V4TYD5</accession>
<keyword evidence="2" id="KW-0902">Two-component regulatory system</keyword>
<dbReference type="EMBL" id="DRQG01000024">
    <property type="protein sequence ID" value="HGY54670.1"/>
    <property type="molecule type" value="Genomic_DNA"/>
</dbReference>
<dbReference type="InterPro" id="IPR001789">
    <property type="entry name" value="Sig_transdc_resp-reg_receiver"/>
</dbReference>
<evidence type="ECO:0000256" key="4">
    <source>
        <dbReference type="ARBA" id="ARBA00023163"/>
    </source>
</evidence>
<dbReference type="AlphaFoldDB" id="A0A7V4TYD5"/>
<keyword evidence="6" id="KW-0812">Transmembrane</keyword>
<evidence type="ECO:0000256" key="6">
    <source>
        <dbReference type="SAM" id="Phobius"/>
    </source>
</evidence>
<evidence type="ECO:0000259" key="7">
    <source>
        <dbReference type="PROSITE" id="PS50110"/>
    </source>
</evidence>
<dbReference type="PANTHER" id="PTHR44591">
    <property type="entry name" value="STRESS RESPONSE REGULATOR PROTEIN 1"/>
    <property type="match status" value="1"/>
</dbReference>
<keyword evidence="4" id="KW-0804">Transcription</keyword>
<protein>
    <submittedName>
        <fullName evidence="8">Sigma-54-dependent Fis family transcriptional regulator</fullName>
    </submittedName>
</protein>
<dbReference type="PROSITE" id="PS50110">
    <property type="entry name" value="RESPONSE_REGULATORY"/>
    <property type="match status" value="1"/>
</dbReference>
<dbReference type="SMART" id="SM00448">
    <property type="entry name" value="REC"/>
    <property type="match status" value="1"/>
</dbReference>
<dbReference type="InterPro" id="IPR011006">
    <property type="entry name" value="CheY-like_superfamily"/>
</dbReference>
<dbReference type="Gene3D" id="3.40.50.2300">
    <property type="match status" value="1"/>
</dbReference>
<evidence type="ECO:0000256" key="2">
    <source>
        <dbReference type="ARBA" id="ARBA00023012"/>
    </source>
</evidence>
<feature type="modified residue" description="4-aspartylphosphate" evidence="5">
    <location>
        <position position="55"/>
    </location>
</feature>
<keyword evidence="6" id="KW-1133">Transmembrane helix</keyword>
<feature type="transmembrane region" description="Helical" evidence="6">
    <location>
        <begin position="135"/>
        <end position="158"/>
    </location>
</feature>
<evidence type="ECO:0000256" key="3">
    <source>
        <dbReference type="ARBA" id="ARBA00023015"/>
    </source>
</evidence>
<proteinExistence type="predicted"/>
<sequence>MSNARHILVVDDEEEVRETLRNVLKSLDYIPYTASSGAEALEILKEQPIDVVLSDLYMPEMDGIELLKKVKSQDNKVVFLMITAHPTIETAVEAIKKGAYDYLTKPFHIEEVRLKINRALEKKGLTSSLKTANGIIWALLISIPLWLVLGIILASLLFD</sequence>
<organism evidence="8">
    <name type="scientific">Caldithrix abyssi</name>
    <dbReference type="NCBI Taxonomy" id="187145"/>
    <lineage>
        <taxon>Bacteria</taxon>
        <taxon>Pseudomonadati</taxon>
        <taxon>Calditrichota</taxon>
        <taxon>Calditrichia</taxon>
        <taxon>Calditrichales</taxon>
        <taxon>Calditrichaceae</taxon>
        <taxon>Caldithrix</taxon>
    </lineage>
</organism>
<dbReference type="CDD" id="cd17569">
    <property type="entry name" value="REC_HupR-like"/>
    <property type="match status" value="1"/>
</dbReference>
<evidence type="ECO:0000256" key="5">
    <source>
        <dbReference type="PROSITE-ProRule" id="PRU00169"/>
    </source>
</evidence>
<keyword evidence="3" id="KW-0805">Transcription regulation</keyword>
<dbReference type="Pfam" id="PF00072">
    <property type="entry name" value="Response_reg"/>
    <property type="match status" value="1"/>
</dbReference>
<dbReference type="FunFam" id="3.40.50.2300:FF:000018">
    <property type="entry name" value="DNA-binding transcriptional regulator NtrC"/>
    <property type="match status" value="1"/>
</dbReference>